<feature type="compositionally biased region" description="Polar residues" evidence="1">
    <location>
        <begin position="241"/>
        <end position="252"/>
    </location>
</feature>
<keyword evidence="2" id="KW-1133">Transmembrane helix</keyword>
<proteinExistence type="predicted"/>
<keyword evidence="2" id="KW-0472">Membrane</keyword>
<dbReference type="Proteomes" id="UP001460270">
    <property type="component" value="Unassembled WGS sequence"/>
</dbReference>
<name>A0AAW0MPS7_9GOBI</name>
<evidence type="ECO:0000259" key="3">
    <source>
        <dbReference type="Pfam" id="PF00168"/>
    </source>
</evidence>
<gene>
    <name evidence="4" type="ORF">WMY93_032810</name>
</gene>
<dbReference type="Gene3D" id="2.60.40.150">
    <property type="entry name" value="C2 domain"/>
    <property type="match status" value="1"/>
</dbReference>
<comment type="caution">
    <text evidence="4">The sequence shown here is derived from an EMBL/GenBank/DDBJ whole genome shotgun (WGS) entry which is preliminary data.</text>
</comment>
<organism evidence="4 5">
    <name type="scientific">Mugilogobius chulae</name>
    <name type="common">yellowstripe goby</name>
    <dbReference type="NCBI Taxonomy" id="88201"/>
    <lineage>
        <taxon>Eukaryota</taxon>
        <taxon>Metazoa</taxon>
        <taxon>Chordata</taxon>
        <taxon>Craniata</taxon>
        <taxon>Vertebrata</taxon>
        <taxon>Euteleostomi</taxon>
        <taxon>Actinopterygii</taxon>
        <taxon>Neopterygii</taxon>
        <taxon>Teleostei</taxon>
        <taxon>Neoteleostei</taxon>
        <taxon>Acanthomorphata</taxon>
        <taxon>Gobiaria</taxon>
        <taxon>Gobiiformes</taxon>
        <taxon>Gobioidei</taxon>
        <taxon>Gobiidae</taxon>
        <taxon>Gobionellinae</taxon>
        <taxon>Mugilogobius</taxon>
    </lineage>
</organism>
<keyword evidence="2" id="KW-0812">Transmembrane</keyword>
<evidence type="ECO:0000313" key="5">
    <source>
        <dbReference type="Proteomes" id="UP001460270"/>
    </source>
</evidence>
<evidence type="ECO:0000256" key="1">
    <source>
        <dbReference type="SAM" id="MobiDB-lite"/>
    </source>
</evidence>
<reference evidence="5" key="1">
    <citation type="submission" date="2024-04" db="EMBL/GenBank/DDBJ databases">
        <title>Salinicola lusitanus LLJ914,a marine bacterium isolated from the Okinawa Trough.</title>
        <authorList>
            <person name="Li J."/>
        </authorList>
    </citation>
    <scope>NUCLEOTIDE SEQUENCE [LARGE SCALE GENOMIC DNA]</scope>
</reference>
<feature type="transmembrane region" description="Helical" evidence="2">
    <location>
        <begin position="291"/>
        <end position="313"/>
    </location>
</feature>
<accession>A0AAW0MPS7</accession>
<dbReference type="EMBL" id="JBBPFD010000081">
    <property type="protein sequence ID" value="KAK7880551.1"/>
    <property type="molecule type" value="Genomic_DNA"/>
</dbReference>
<protein>
    <recommendedName>
        <fullName evidence="3">C2 domain-containing protein</fullName>
    </recommendedName>
</protein>
<feature type="domain" description="C2" evidence="3">
    <location>
        <begin position="311"/>
        <end position="398"/>
    </location>
</feature>
<dbReference type="SUPFAM" id="SSF49562">
    <property type="entry name" value="C2 domain (Calcium/lipid-binding domain, CaLB)"/>
    <property type="match status" value="1"/>
</dbReference>
<evidence type="ECO:0000256" key="2">
    <source>
        <dbReference type="SAM" id="Phobius"/>
    </source>
</evidence>
<dbReference type="Pfam" id="PF00168">
    <property type="entry name" value="C2"/>
    <property type="match status" value="1"/>
</dbReference>
<dbReference type="AlphaFoldDB" id="A0AAW0MPS7"/>
<keyword evidence="5" id="KW-1185">Reference proteome</keyword>
<sequence>MNSIKTRIGVTGAPPWSQARGGCSQMSAWWPGLCPRVTWVGPPVGSPPTEGFMGGRCLDDLVHSLWLLGRGTSPLWGKEPELMQEVERYRLDIVGLTSGTQLLERGWTLHFSGVAQGERQSWCGSAQSHSSVMCLTRGSRPFTFGSGTGLSLLCRLRTKQQSRVPAYWSSWEEYWTVHPLGTPLFYWGTSTTPVTPGEERPLHLNPSVLLLDFCVSYSLSITNPMFQHKSLHQWLQDTRQTMKDSGSTSSSHVKPDVVGGEKTAFGPERHGIKAGLSGLRTMKLTADTMKIAVLLLLLLLPVLGSSACKTLGIKILQGKINSRHHADVSGLPDPYVYLSYSGKTAHTRTKEGYKVTFNNQWYIHRYKPSRVLTLTMYDDNGWFRKDKVLASCKITNAKPKSKATCKAKKGSFTYKLSC</sequence>
<dbReference type="InterPro" id="IPR035892">
    <property type="entry name" value="C2_domain_sf"/>
</dbReference>
<dbReference type="InterPro" id="IPR000008">
    <property type="entry name" value="C2_dom"/>
</dbReference>
<evidence type="ECO:0000313" key="4">
    <source>
        <dbReference type="EMBL" id="KAK7880551.1"/>
    </source>
</evidence>
<feature type="region of interest" description="Disordered" evidence="1">
    <location>
        <begin position="241"/>
        <end position="261"/>
    </location>
</feature>